<keyword evidence="3" id="KW-1185">Reference proteome</keyword>
<dbReference type="STRING" id="112901.SAMN04488500_11978"/>
<dbReference type="Pfam" id="PF01144">
    <property type="entry name" value="CoA_trans"/>
    <property type="match status" value="1"/>
</dbReference>
<dbReference type="NCBIfam" id="TIGR02429">
    <property type="entry name" value="pcaI_scoA_fam"/>
    <property type="match status" value="1"/>
</dbReference>
<evidence type="ECO:0000256" key="1">
    <source>
        <dbReference type="ARBA" id="ARBA00022679"/>
    </source>
</evidence>
<protein>
    <submittedName>
        <fullName evidence="2">Acetate CoA/acetoacetate CoA-transferase alpha subunit</fullName>
    </submittedName>
</protein>
<dbReference type="GO" id="GO:0008410">
    <property type="term" value="F:CoA-transferase activity"/>
    <property type="evidence" value="ECO:0007669"/>
    <property type="project" value="InterPro"/>
</dbReference>
<dbReference type="InterPro" id="IPR037171">
    <property type="entry name" value="NagB/RpiA_transferase-like"/>
</dbReference>
<evidence type="ECO:0000313" key="2">
    <source>
        <dbReference type="EMBL" id="SMD03238.1"/>
    </source>
</evidence>
<dbReference type="PANTHER" id="PTHR13707">
    <property type="entry name" value="KETOACID-COENZYME A TRANSFERASE"/>
    <property type="match status" value="1"/>
</dbReference>
<dbReference type="OrthoDB" id="9777193at2"/>
<dbReference type="EMBL" id="FWXI01000019">
    <property type="protein sequence ID" value="SMD03238.1"/>
    <property type="molecule type" value="Genomic_DNA"/>
</dbReference>
<dbReference type="AlphaFoldDB" id="A0A1W2E2D8"/>
<evidence type="ECO:0000313" key="3">
    <source>
        <dbReference type="Proteomes" id="UP000192738"/>
    </source>
</evidence>
<dbReference type="InterPro" id="IPR012792">
    <property type="entry name" value="3-oxoacid_CoA-transf_A"/>
</dbReference>
<dbReference type="RefSeq" id="WP_084577454.1">
    <property type="nucleotide sequence ID" value="NZ_CP155572.1"/>
</dbReference>
<dbReference type="SUPFAM" id="SSF100950">
    <property type="entry name" value="NagB/RpiA/CoA transferase-like"/>
    <property type="match status" value="1"/>
</dbReference>
<reference evidence="2 3" key="1">
    <citation type="submission" date="2017-04" db="EMBL/GenBank/DDBJ databases">
        <authorList>
            <person name="Afonso C.L."/>
            <person name="Miller P.J."/>
            <person name="Scott M.A."/>
            <person name="Spackman E."/>
            <person name="Goraichik I."/>
            <person name="Dimitrov K.M."/>
            <person name="Suarez D.L."/>
            <person name="Swayne D.E."/>
        </authorList>
    </citation>
    <scope>NUCLEOTIDE SEQUENCE [LARGE SCALE GENOMIC DNA]</scope>
    <source>
        <strain evidence="2 3">DSM 5090</strain>
    </source>
</reference>
<accession>A0A1W2E2D8</accession>
<sequence>MAKICTAAEAVKDIGSGMSVMIGGFLGVGTPDSLVGALMNQDTQNLTVIANDTAFVGIGVGRLQDSKQMAKLYASYIGGHPETGRSMENGELEVVLTPQGTLAEQIRAGGAGLGGFLTPAGVGTVVAQGKQEIVIGKKTYLLEMPLKADFALIKAYKADTSGNLIYRLSARNFNPLMAMAAKVVIVEAEEIVPVGSFEPDQVITPGIFIDFLVEGGK</sequence>
<dbReference type="Gene3D" id="3.40.1080.10">
    <property type="entry name" value="Glutaconate Coenzyme A-transferase"/>
    <property type="match status" value="1"/>
</dbReference>
<dbReference type="SMART" id="SM00882">
    <property type="entry name" value="CoA_trans"/>
    <property type="match status" value="1"/>
</dbReference>
<proteinExistence type="predicted"/>
<organism evidence="2 3">
    <name type="scientific">Sporomusa malonica</name>
    <dbReference type="NCBI Taxonomy" id="112901"/>
    <lineage>
        <taxon>Bacteria</taxon>
        <taxon>Bacillati</taxon>
        <taxon>Bacillota</taxon>
        <taxon>Negativicutes</taxon>
        <taxon>Selenomonadales</taxon>
        <taxon>Sporomusaceae</taxon>
        <taxon>Sporomusa</taxon>
    </lineage>
</organism>
<keyword evidence="1 2" id="KW-0808">Transferase</keyword>
<dbReference type="PANTHER" id="PTHR13707:SF60">
    <property type="entry name" value="ACETATE COA-TRANSFERASE SUBUNIT ALPHA"/>
    <property type="match status" value="1"/>
</dbReference>
<dbReference type="Proteomes" id="UP000192738">
    <property type="component" value="Unassembled WGS sequence"/>
</dbReference>
<gene>
    <name evidence="2" type="ORF">SAMN04488500_11978</name>
</gene>
<name>A0A1W2E2D8_9FIRM</name>
<dbReference type="InterPro" id="IPR004165">
    <property type="entry name" value="CoA_trans_fam_I"/>
</dbReference>